<proteinExistence type="predicted"/>
<evidence type="ECO:0000313" key="3">
    <source>
        <dbReference type="RefSeq" id="XP_021867183.1"/>
    </source>
</evidence>
<dbReference type="GeneID" id="110805869"/>
<organism evidence="2 3">
    <name type="scientific">Spinacia oleracea</name>
    <name type="common">Spinach</name>
    <dbReference type="NCBI Taxonomy" id="3562"/>
    <lineage>
        <taxon>Eukaryota</taxon>
        <taxon>Viridiplantae</taxon>
        <taxon>Streptophyta</taxon>
        <taxon>Embryophyta</taxon>
        <taxon>Tracheophyta</taxon>
        <taxon>Spermatophyta</taxon>
        <taxon>Magnoliopsida</taxon>
        <taxon>eudicotyledons</taxon>
        <taxon>Gunneridae</taxon>
        <taxon>Pentapetalae</taxon>
        <taxon>Caryophyllales</taxon>
        <taxon>Chenopodiaceae</taxon>
        <taxon>Chenopodioideae</taxon>
        <taxon>Anserineae</taxon>
        <taxon>Spinacia</taxon>
    </lineage>
</organism>
<evidence type="ECO:0000313" key="2">
    <source>
        <dbReference type="Proteomes" id="UP000813463"/>
    </source>
</evidence>
<dbReference type="PANTHER" id="PTHR47480">
    <property type="entry name" value="EG45-LIKE DOMAIN CONTAINING PROTEIN"/>
    <property type="match status" value="1"/>
</dbReference>
<dbReference type="InterPro" id="IPR009009">
    <property type="entry name" value="RlpA-like_DPBB"/>
</dbReference>
<feature type="domain" description="Expansin-like EG45" evidence="1">
    <location>
        <begin position="50"/>
        <end position="153"/>
    </location>
</feature>
<dbReference type="RefSeq" id="XP_021867183.1">
    <property type="nucleotide sequence ID" value="XM_022011491.2"/>
</dbReference>
<dbReference type="PANTHER" id="PTHR47480:SF1">
    <property type="entry name" value="EG45-LIKE DOMAIN CONTAINING PROTEIN 1"/>
    <property type="match status" value="1"/>
</dbReference>
<gene>
    <name evidence="3" type="primary">LOC110805869</name>
</gene>
<sequence length="153" mass="16171">MGIQSHQLSQPRRQKWILPLSLGLFFVYLIPLAYATDFGTAARYSTPYIPTACYGQDSTAFPSNNLFAAAGEGIWNNGAACGRQYTVSCVSAPPPNTCVSGTTVTVKIVDRASTAVSHPSSSGATFVLSTDAFNQLVKPSSATSINIQFAQVA</sequence>
<dbReference type="Pfam" id="PF03330">
    <property type="entry name" value="DPBB_1"/>
    <property type="match status" value="1"/>
</dbReference>
<dbReference type="InterPro" id="IPR007112">
    <property type="entry name" value="Expansin/allergen_DPBB_dom"/>
</dbReference>
<dbReference type="CDD" id="cd22269">
    <property type="entry name" value="DPBB_EG45-like"/>
    <property type="match status" value="1"/>
</dbReference>
<dbReference type="Gene3D" id="2.40.40.10">
    <property type="entry name" value="RlpA-like domain"/>
    <property type="match status" value="1"/>
</dbReference>
<dbReference type="SUPFAM" id="SSF50685">
    <property type="entry name" value="Barwin-like endoglucanases"/>
    <property type="match status" value="1"/>
</dbReference>
<dbReference type="KEGG" id="soe:110805869"/>
<dbReference type="OrthoDB" id="587249at2759"/>
<protein>
    <submittedName>
        <fullName evidence="3">EG45-like domain containing protein</fullName>
    </submittedName>
</protein>
<dbReference type="AlphaFoldDB" id="A0A9R0JHR1"/>
<reference evidence="2" key="1">
    <citation type="journal article" date="2021" name="Nat. Commun.">
        <title>Genomic analyses provide insights into spinach domestication and the genetic basis of agronomic traits.</title>
        <authorList>
            <person name="Cai X."/>
            <person name="Sun X."/>
            <person name="Xu C."/>
            <person name="Sun H."/>
            <person name="Wang X."/>
            <person name="Ge C."/>
            <person name="Zhang Z."/>
            <person name="Wang Q."/>
            <person name="Fei Z."/>
            <person name="Jiao C."/>
            <person name="Wang Q."/>
        </authorList>
    </citation>
    <scope>NUCLEOTIDE SEQUENCE [LARGE SCALE GENOMIC DNA]</scope>
    <source>
        <strain evidence="2">cv. Varoflay</strain>
    </source>
</reference>
<keyword evidence="2" id="KW-1185">Reference proteome</keyword>
<evidence type="ECO:0000259" key="1">
    <source>
        <dbReference type="PROSITE" id="PS50842"/>
    </source>
</evidence>
<dbReference type="InterPro" id="IPR036908">
    <property type="entry name" value="RlpA-like_sf"/>
</dbReference>
<name>A0A9R0JHR1_SPIOL</name>
<reference evidence="3" key="2">
    <citation type="submission" date="2025-08" db="UniProtKB">
        <authorList>
            <consortium name="RefSeq"/>
        </authorList>
    </citation>
    <scope>IDENTIFICATION</scope>
    <source>
        <tissue evidence="3">Leaf</tissue>
    </source>
</reference>
<accession>A0A9R0JHR1</accession>
<dbReference type="PROSITE" id="PS50842">
    <property type="entry name" value="EXPANSIN_EG45"/>
    <property type="match status" value="1"/>
</dbReference>
<dbReference type="Proteomes" id="UP000813463">
    <property type="component" value="Chromosome 1"/>
</dbReference>